<name>A0ABQ2JV76_9SPHN</name>
<sequence length="315" mass="36157">MSNEFRNNPTAPNFMVIGAAKAGTTSMYHYLKKHPEVFMSPIKEPFFFGDDQHYANGLDFYLNKFFPKAESYPLRGEATPSYLHMPHEVIPRLQDAFGDTLPKFIVMLRHPVMRAWSHYRHRNRVGEDLKSFYDSLIEEQAAGFPHPTGYAAGGFYASKLKLWIDAFGAERFHVLRLEDLESQMQTEMEAIWRFLGVEAPAVEIEASRHNVAATPKSKLLMRLISGNGPHKYIIRRLMPVTVVRRRVMTHLQNWNVKAERSVAMPDDKSVQFLLDLFRQDTLQLQDLLGRSFGEWLEPPTAPDGQSSSKVFVGVR</sequence>
<accession>A0ABQ2JV76</accession>
<evidence type="ECO:0000259" key="3">
    <source>
        <dbReference type="Pfam" id="PF00685"/>
    </source>
</evidence>
<gene>
    <name evidence="4" type="ORF">GCM10011349_36550</name>
</gene>
<proteinExistence type="predicted"/>
<keyword evidence="5" id="KW-1185">Reference proteome</keyword>
<keyword evidence="1" id="KW-0808">Transferase</keyword>
<dbReference type="InterPro" id="IPR037359">
    <property type="entry name" value="NST/OST"/>
</dbReference>
<evidence type="ECO:0000313" key="5">
    <source>
        <dbReference type="Proteomes" id="UP000605099"/>
    </source>
</evidence>
<protein>
    <recommendedName>
        <fullName evidence="3">Sulfotransferase domain-containing protein</fullName>
    </recommendedName>
</protein>
<dbReference type="InterPro" id="IPR027417">
    <property type="entry name" value="P-loop_NTPase"/>
</dbReference>
<dbReference type="Gene3D" id="3.40.50.300">
    <property type="entry name" value="P-loop containing nucleotide triphosphate hydrolases"/>
    <property type="match status" value="1"/>
</dbReference>
<dbReference type="InterPro" id="IPR000863">
    <property type="entry name" value="Sulfotransferase_dom"/>
</dbReference>
<dbReference type="PANTHER" id="PTHR10605:SF56">
    <property type="entry name" value="BIFUNCTIONAL HEPARAN SULFATE N-DEACETYLASE_N-SULFOTRANSFERASE"/>
    <property type="match status" value="1"/>
</dbReference>
<comment type="caution">
    <text evidence="4">The sequence shown here is derived from an EMBL/GenBank/DDBJ whole genome shotgun (WGS) entry which is preliminary data.</text>
</comment>
<evidence type="ECO:0000256" key="2">
    <source>
        <dbReference type="ARBA" id="ARBA00023180"/>
    </source>
</evidence>
<dbReference type="PANTHER" id="PTHR10605">
    <property type="entry name" value="HEPARAN SULFATE SULFOTRANSFERASE"/>
    <property type="match status" value="1"/>
</dbReference>
<organism evidence="4 5">
    <name type="scientific">Novosphingobium indicum</name>
    <dbReference type="NCBI Taxonomy" id="462949"/>
    <lineage>
        <taxon>Bacteria</taxon>
        <taxon>Pseudomonadati</taxon>
        <taxon>Pseudomonadota</taxon>
        <taxon>Alphaproteobacteria</taxon>
        <taxon>Sphingomonadales</taxon>
        <taxon>Sphingomonadaceae</taxon>
        <taxon>Novosphingobium</taxon>
    </lineage>
</organism>
<dbReference type="EMBL" id="BMLK01000020">
    <property type="protein sequence ID" value="GGN57712.1"/>
    <property type="molecule type" value="Genomic_DNA"/>
</dbReference>
<evidence type="ECO:0000256" key="1">
    <source>
        <dbReference type="ARBA" id="ARBA00022679"/>
    </source>
</evidence>
<feature type="domain" description="Sulfotransferase" evidence="3">
    <location>
        <begin position="13"/>
        <end position="206"/>
    </location>
</feature>
<dbReference type="RefSeq" id="WP_188821943.1">
    <property type="nucleotide sequence ID" value="NZ_BMLK01000020.1"/>
</dbReference>
<dbReference type="Proteomes" id="UP000605099">
    <property type="component" value="Unassembled WGS sequence"/>
</dbReference>
<keyword evidence="2" id="KW-0325">Glycoprotein</keyword>
<dbReference type="SUPFAM" id="SSF52540">
    <property type="entry name" value="P-loop containing nucleoside triphosphate hydrolases"/>
    <property type="match status" value="1"/>
</dbReference>
<evidence type="ECO:0000313" key="4">
    <source>
        <dbReference type="EMBL" id="GGN57712.1"/>
    </source>
</evidence>
<dbReference type="Pfam" id="PF00685">
    <property type="entry name" value="Sulfotransfer_1"/>
    <property type="match status" value="1"/>
</dbReference>
<reference evidence="5" key="1">
    <citation type="journal article" date="2019" name="Int. J. Syst. Evol. Microbiol.">
        <title>The Global Catalogue of Microorganisms (GCM) 10K type strain sequencing project: providing services to taxonomists for standard genome sequencing and annotation.</title>
        <authorList>
            <consortium name="The Broad Institute Genomics Platform"/>
            <consortium name="The Broad Institute Genome Sequencing Center for Infectious Disease"/>
            <person name="Wu L."/>
            <person name="Ma J."/>
        </authorList>
    </citation>
    <scope>NUCLEOTIDE SEQUENCE [LARGE SCALE GENOMIC DNA]</scope>
    <source>
        <strain evidence="5">CGMCC 1.6784</strain>
    </source>
</reference>